<evidence type="ECO:0000313" key="2">
    <source>
        <dbReference type="EMBL" id="DAE21956.1"/>
    </source>
</evidence>
<protein>
    <submittedName>
        <fullName evidence="2">Uncharacterized protein</fullName>
    </submittedName>
</protein>
<feature type="region of interest" description="Disordered" evidence="1">
    <location>
        <begin position="1"/>
        <end position="30"/>
    </location>
</feature>
<dbReference type="EMBL" id="BK015722">
    <property type="protein sequence ID" value="DAE21956.1"/>
    <property type="molecule type" value="Genomic_DNA"/>
</dbReference>
<evidence type="ECO:0000256" key="1">
    <source>
        <dbReference type="SAM" id="MobiDB-lite"/>
    </source>
</evidence>
<reference evidence="2" key="1">
    <citation type="journal article" date="2021" name="Proc. Natl. Acad. Sci. U.S.A.">
        <title>A Catalog of Tens of Thousands of Viruses from Human Metagenomes Reveals Hidden Associations with Chronic Diseases.</title>
        <authorList>
            <person name="Tisza M.J."/>
            <person name="Buck C.B."/>
        </authorList>
    </citation>
    <scope>NUCLEOTIDE SEQUENCE</scope>
    <source>
        <strain evidence="2">Ct7zc7</strain>
    </source>
</reference>
<name>A0A8S5QTH0_9CAUD</name>
<accession>A0A8S5QTH0</accession>
<proteinExistence type="predicted"/>
<organism evidence="2">
    <name type="scientific">Myoviridae sp. ct7zc7</name>
    <dbReference type="NCBI Taxonomy" id="2826620"/>
    <lineage>
        <taxon>Viruses</taxon>
        <taxon>Duplodnaviria</taxon>
        <taxon>Heunggongvirae</taxon>
        <taxon>Uroviricota</taxon>
        <taxon>Caudoviricetes</taxon>
    </lineage>
</organism>
<feature type="compositionally biased region" description="Basic and acidic residues" evidence="1">
    <location>
        <begin position="1"/>
        <end position="20"/>
    </location>
</feature>
<sequence length="30" mass="3673">MKRGVDHEPNKSRTEYRDNRNMQNLIGEKR</sequence>